<dbReference type="Gene3D" id="3.30.1460.30">
    <property type="entry name" value="YgaC/TfoX-N like chaperone"/>
    <property type="match status" value="1"/>
</dbReference>
<evidence type="ECO:0000313" key="3">
    <source>
        <dbReference type="Proteomes" id="UP001595547"/>
    </source>
</evidence>
<keyword evidence="3" id="KW-1185">Reference proteome</keyword>
<dbReference type="RefSeq" id="WP_380072911.1">
    <property type="nucleotide sequence ID" value="NZ_JBHRTO010000001.1"/>
</dbReference>
<proteinExistence type="predicted"/>
<evidence type="ECO:0000259" key="1">
    <source>
        <dbReference type="Pfam" id="PF04993"/>
    </source>
</evidence>
<evidence type="ECO:0000313" key="2">
    <source>
        <dbReference type="EMBL" id="MFC3181304.1"/>
    </source>
</evidence>
<gene>
    <name evidence="2" type="ORF">ACFOGH_09925</name>
</gene>
<reference evidence="3" key="1">
    <citation type="journal article" date="2019" name="Int. J. Syst. Evol. Microbiol.">
        <title>The Global Catalogue of Microorganisms (GCM) 10K type strain sequencing project: providing services to taxonomists for standard genome sequencing and annotation.</title>
        <authorList>
            <consortium name="The Broad Institute Genomics Platform"/>
            <consortium name="The Broad Institute Genome Sequencing Center for Infectious Disease"/>
            <person name="Wu L."/>
            <person name="Ma J."/>
        </authorList>
    </citation>
    <scope>NUCLEOTIDE SEQUENCE [LARGE SCALE GENOMIC DNA]</scope>
    <source>
        <strain evidence="3">KCTC 52039</strain>
    </source>
</reference>
<feature type="domain" description="TfoX N-terminal" evidence="1">
    <location>
        <begin position="19"/>
        <end position="92"/>
    </location>
</feature>
<organism evidence="2 3">
    <name type="scientific">Cypionkella sinensis</name>
    <dbReference type="NCBI Taxonomy" id="1756043"/>
    <lineage>
        <taxon>Bacteria</taxon>
        <taxon>Pseudomonadati</taxon>
        <taxon>Pseudomonadota</taxon>
        <taxon>Alphaproteobacteria</taxon>
        <taxon>Rhodobacterales</taxon>
        <taxon>Paracoccaceae</taxon>
        <taxon>Cypionkella</taxon>
    </lineage>
</organism>
<sequence>MSTSAATIDHLLDTIPLRLTVKKMFGEYALYLDGIVVAFVCDDTLFIKPTPGANAILPDAERGPAYPGSKDYIIGSEALDDPDLCARALRAVAADAPPPKPKKPKAAKKPT</sequence>
<comment type="caution">
    <text evidence="2">The sequence shown here is derived from an EMBL/GenBank/DDBJ whole genome shotgun (WGS) entry which is preliminary data.</text>
</comment>
<dbReference type="EMBL" id="JBHRTO010000001">
    <property type="protein sequence ID" value="MFC3181304.1"/>
    <property type="molecule type" value="Genomic_DNA"/>
</dbReference>
<dbReference type="InterPro" id="IPR007076">
    <property type="entry name" value="TfoX_N"/>
</dbReference>
<dbReference type="Proteomes" id="UP001595547">
    <property type="component" value="Unassembled WGS sequence"/>
</dbReference>
<protein>
    <submittedName>
        <fullName evidence="2">TfoX/Sxy family protein</fullName>
    </submittedName>
</protein>
<dbReference type="SUPFAM" id="SSF159894">
    <property type="entry name" value="YgaC/TfoX-N like"/>
    <property type="match status" value="1"/>
</dbReference>
<accession>A0ABV7J214</accession>
<dbReference type="Pfam" id="PF04993">
    <property type="entry name" value="TfoX_N"/>
    <property type="match status" value="1"/>
</dbReference>
<name>A0ABV7J214_9RHOB</name>